<dbReference type="GO" id="GO:0051537">
    <property type="term" value="F:2 iron, 2 sulfur cluster binding"/>
    <property type="evidence" value="ECO:0007669"/>
    <property type="project" value="InterPro"/>
</dbReference>
<evidence type="ECO:0000256" key="3">
    <source>
        <dbReference type="ARBA" id="ARBA00010848"/>
    </source>
</evidence>
<feature type="domain" description="Aromatic-ring-hydroxylating dioxygenase alpha subunit C-terminal" evidence="7">
    <location>
        <begin position="246"/>
        <end position="351"/>
    </location>
</feature>
<evidence type="ECO:0000256" key="1">
    <source>
        <dbReference type="ARBA" id="ARBA00002149"/>
    </source>
</evidence>
<evidence type="ECO:0000313" key="8">
    <source>
        <dbReference type="EMBL" id="GME68824.1"/>
    </source>
</evidence>
<accession>A0A9W6SWZ4</accession>
<evidence type="ECO:0000256" key="6">
    <source>
        <dbReference type="ARBA" id="ARBA00049097"/>
    </source>
</evidence>
<dbReference type="AlphaFoldDB" id="A0A9W6SWZ4"/>
<comment type="caution">
    <text evidence="8">The sequence shown here is derived from an EMBL/GenBank/DDBJ whole genome shotgun (WGS) entry which is preliminary data.</text>
</comment>
<dbReference type="PANTHER" id="PTHR43756">
    <property type="entry name" value="CHOLINE MONOOXYGENASE, CHLOROPLASTIC"/>
    <property type="match status" value="1"/>
</dbReference>
<evidence type="ECO:0000259" key="7">
    <source>
        <dbReference type="Pfam" id="PF00848"/>
    </source>
</evidence>
<evidence type="ECO:0000256" key="4">
    <source>
        <dbReference type="ARBA" id="ARBA00012763"/>
    </source>
</evidence>
<dbReference type="CDD" id="cd00680">
    <property type="entry name" value="RHO_alpha_C"/>
    <property type="match status" value="1"/>
</dbReference>
<dbReference type="InterPro" id="IPR001663">
    <property type="entry name" value="Rng_hydr_dOase-A"/>
</dbReference>
<dbReference type="InterPro" id="IPR015879">
    <property type="entry name" value="Ring_hydroxy_dOase_asu_C_dom"/>
</dbReference>
<protein>
    <recommendedName>
        <fullName evidence="5">Choline monooxygenase, chloroplastic</fullName>
        <ecNumber evidence="4">1.14.15.7</ecNumber>
    </recommendedName>
</protein>
<keyword evidence="9" id="KW-1185">Reference proteome</keyword>
<reference evidence="8" key="1">
    <citation type="submission" date="2023-04" db="EMBL/GenBank/DDBJ databases">
        <title>Candida boidinii NBRC 10035.</title>
        <authorList>
            <person name="Ichikawa N."/>
            <person name="Sato H."/>
            <person name="Tonouchi N."/>
        </authorList>
    </citation>
    <scope>NUCLEOTIDE SEQUENCE</scope>
    <source>
        <strain evidence="8">NBRC 10035</strain>
    </source>
</reference>
<evidence type="ECO:0000256" key="2">
    <source>
        <dbReference type="ARBA" id="ARBA00004866"/>
    </source>
</evidence>
<proteinExistence type="inferred from homology"/>
<evidence type="ECO:0000313" key="9">
    <source>
        <dbReference type="Proteomes" id="UP001165120"/>
    </source>
</evidence>
<dbReference type="EMBL" id="BSXN01000501">
    <property type="protein sequence ID" value="GME68824.1"/>
    <property type="molecule type" value="Genomic_DNA"/>
</dbReference>
<dbReference type="PANTHER" id="PTHR43756:SF3">
    <property type="entry name" value="CHOLINE MONOOXYGENASE, CHLOROPLASTIC"/>
    <property type="match status" value="1"/>
</dbReference>
<name>A0A9W6SWZ4_CANBO</name>
<organism evidence="8 9">
    <name type="scientific">Candida boidinii</name>
    <name type="common">Yeast</name>
    <dbReference type="NCBI Taxonomy" id="5477"/>
    <lineage>
        <taxon>Eukaryota</taxon>
        <taxon>Fungi</taxon>
        <taxon>Dikarya</taxon>
        <taxon>Ascomycota</taxon>
        <taxon>Saccharomycotina</taxon>
        <taxon>Pichiomycetes</taxon>
        <taxon>Pichiales</taxon>
        <taxon>Pichiaceae</taxon>
        <taxon>Ogataea</taxon>
        <taxon>Ogataea/Candida clade</taxon>
    </lineage>
</organism>
<dbReference type="GO" id="GO:0019133">
    <property type="term" value="F:choline monooxygenase activity"/>
    <property type="evidence" value="ECO:0007669"/>
    <property type="project" value="UniProtKB-EC"/>
</dbReference>
<dbReference type="Pfam" id="PF00848">
    <property type="entry name" value="Ring_hydroxyl_A"/>
    <property type="match status" value="1"/>
</dbReference>
<dbReference type="GO" id="GO:0005506">
    <property type="term" value="F:iron ion binding"/>
    <property type="evidence" value="ECO:0007669"/>
    <property type="project" value="InterPro"/>
</dbReference>
<dbReference type="Gene3D" id="3.90.380.10">
    <property type="entry name" value="Naphthalene 1,2-dioxygenase Alpha Subunit, Chain A, domain 1"/>
    <property type="match status" value="2"/>
</dbReference>
<gene>
    <name evidence="8" type="ORF">Cboi02_000188400</name>
</gene>
<dbReference type="EC" id="1.14.15.7" evidence="4"/>
<comment type="pathway">
    <text evidence="2">Amine and polyamine biosynthesis; betaine biosynthesis via choline pathway; betaine aldehyde from choline (monooxygenase route): step 1/1.</text>
</comment>
<comment type="function">
    <text evidence="1">Catalyzes the first step of the osmoprotectant glycine betaine synthesis.</text>
</comment>
<dbReference type="Proteomes" id="UP001165120">
    <property type="component" value="Unassembled WGS sequence"/>
</dbReference>
<sequence>MLAASINNAIPESQPFKNLATPANVTVTEINNSDSEKENELPFTLPAAAYTSEQFLKVCRDKIFNKNWHFITIVNSFDANRKYNDHEAVQFNFIDNPFFGLCDVEDVYNVKDIHLYYGVYDEIMKGVETSEQKQEKLSTLKQVNHVVTPQGLIFISHEEKPKQTMWEYYGNKLQPILEGNDFRKKKIRRRLTYECDYGFITFIDGYQECLHCQYTHPAFNKVYPLEFYKVENYENFCRQFGKTSVKDQQEGLFLYFFPTCTLNCYGGGMGIFRCNPVDANTCRMEFEYYFDEDGTEEEFLKYYNFARQVAIEDIELCVETQKNLKNGIYHRGILNPNKENGVIYYQSLIKEKVLAKD</sequence>
<comment type="catalytic activity">
    <reaction evidence="6">
        <text>choline + 2 reduced [2Fe-2S]-[ferredoxin] + O2 + 2 H(+) = betaine aldehyde hydrate + 2 oxidized [2Fe-2S]-[ferredoxin] + H2O</text>
        <dbReference type="Rhea" id="RHEA:17769"/>
        <dbReference type="Rhea" id="RHEA-COMP:10000"/>
        <dbReference type="Rhea" id="RHEA-COMP:10001"/>
        <dbReference type="ChEBI" id="CHEBI:15354"/>
        <dbReference type="ChEBI" id="CHEBI:15377"/>
        <dbReference type="ChEBI" id="CHEBI:15378"/>
        <dbReference type="ChEBI" id="CHEBI:15379"/>
        <dbReference type="ChEBI" id="CHEBI:15870"/>
        <dbReference type="ChEBI" id="CHEBI:33737"/>
        <dbReference type="ChEBI" id="CHEBI:33738"/>
        <dbReference type="EC" id="1.14.15.7"/>
    </reaction>
</comment>
<dbReference type="SUPFAM" id="SSF55961">
    <property type="entry name" value="Bet v1-like"/>
    <property type="match status" value="1"/>
</dbReference>
<evidence type="ECO:0000256" key="5">
    <source>
        <dbReference type="ARBA" id="ARBA00014931"/>
    </source>
</evidence>
<comment type="similarity">
    <text evidence="3">Belongs to the choline monooxygenase family.</text>
</comment>